<gene>
    <name evidence="1" type="primary">A05p041260.1_BraROA</name>
    <name evidence="1" type="ORF">IGI04_020198</name>
</gene>
<accession>A0ABQ7MLG1</accession>
<name>A0ABQ7MLG1_BRACM</name>
<protein>
    <recommendedName>
        <fullName evidence="3">AP2/ERF domain-containing protein</fullName>
    </recommendedName>
</protein>
<organism evidence="1 2">
    <name type="scientific">Brassica rapa subsp. trilocularis</name>
    <dbReference type="NCBI Taxonomy" id="1813537"/>
    <lineage>
        <taxon>Eukaryota</taxon>
        <taxon>Viridiplantae</taxon>
        <taxon>Streptophyta</taxon>
        <taxon>Embryophyta</taxon>
        <taxon>Tracheophyta</taxon>
        <taxon>Spermatophyta</taxon>
        <taxon>Magnoliopsida</taxon>
        <taxon>eudicotyledons</taxon>
        <taxon>Gunneridae</taxon>
        <taxon>Pentapetalae</taxon>
        <taxon>rosids</taxon>
        <taxon>malvids</taxon>
        <taxon>Brassicales</taxon>
        <taxon>Brassicaceae</taxon>
        <taxon>Brassiceae</taxon>
        <taxon>Brassica</taxon>
    </lineage>
</organism>
<evidence type="ECO:0000313" key="1">
    <source>
        <dbReference type="EMBL" id="KAG5398384.1"/>
    </source>
</evidence>
<sequence>MIRTTTTSAMLSSPSNCLLFHMSWYLIGGFVSLPPLVKLRELDGSVSTSITPPSTVKQEGLSNALAYGREQQGAKTAFNVKKRIWKRRERQVLYGVKKEYPEWWGEQKRQAGRGGGRGGRGRGGMTMRANAVQAAVEHLKPVLKPNWRIRSKVLAGLVRSLIWNGYDETQGNYICTRYLEL</sequence>
<reference evidence="1 2" key="1">
    <citation type="submission" date="2021-03" db="EMBL/GenBank/DDBJ databases">
        <authorList>
            <person name="King G.J."/>
            <person name="Bancroft I."/>
            <person name="Baten A."/>
            <person name="Bloomfield J."/>
            <person name="Borpatragohain P."/>
            <person name="He Z."/>
            <person name="Irish N."/>
            <person name="Irwin J."/>
            <person name="Liu K."/>
            <person name="Mauleon R.P."/>
            <person name="Moore J."/>
            <person name="Morris R."/>
            <person name="Ostergaard L."/>
            <person name="Wang B."/>
            <person name="Wells R."/>
        </authorList>
    </citation>
    <scope>NUCLEOTIDE SEQUENCE [LARGE SCALE GENOMIC DNA]</scope>
    <source>
        <strain evidence="1">R-o-18</strain>
        <tissue evidence="1">Leaf</tissue>
    </source>
</reference>
<proteinExistence type="predicted"/>
<evidence type="ECO:0008006" key="3">
    <source>
        <dbReference type="Google" id="ProtNLM"/>
    </source>
</evidence>
<keyword evidence="2" id="KW-1185">Reference proteome</keyword>
<comment type="caution">
    <text evidence="1">The sequence shown here is derived from an EMBL/GenBank/DDBJ whole genome shotgun (WGS) entry which is preliminary data.</text>
</comment>
<evidence type="ECO:0000313" key="2">
    <source>
        <dbReference type="Proteomes" id="UP000823674"/>
    </source>
</evidence>
<dbReference type="EMBL" id="JADBGQ010000005">
    <property type="protein sequence ID" value="KAG5398384.1"/>
    <property type="molecule type" value="Genomic_DNA"/>
</dbReference>
<dbReference type="Proteomes" id="UP000823674">
    <property type="component" value="Chromosome A05"/>
</dbReference>